<sequence length="100" mass="11256">MVLLLGHLASHSPPSTAHKLAKDQDSPLYAESRSGPCGKQKCDEQRPYAQYRSQGLDCEYKDRPTPILVLVLAMSRTLQKLDKLDNDVSEIKMMLALERD</sequence>
<dbReference type="EMBL" id="MU001671">
    <property type="protein sequence ID" value="KAF2461254.1"/>
    <property type="molecule type" value="Genomic_DNA"/>
</dbReference>
<keyword evidence="3" id="KW-1185">Reference proteome</keyword>
<name>A0A6A6PBA6_9PEZI</name>
<dbReference type="Proteomes" id="UP000799766">
    <property type="component" value="Unassembled WGS sequence"/>
</dbReference>
<feature type="non-terminal residue" evidence="2">
    <location>
        <position position="100"/>
    </location>
</feature>
<proteinExistence type="predicted"/>
<feature type="region of interest" description="Disordered" evidence="1">
    <location>
        <begin position="9"/>
        <end position="45"/>
    </location>
</feature>
<reference evidence="2" key="1">
    <citation type="journal article" date="2020" name="Stud. Mycol.">
        <title>101 Dothideomycetes genomes: a test case for predicting lifestyles and emergence of pathogens.</title>
        <authorList>
            <person name="Haridas S."/>
            <person name="Albert R."/>
            <person name="Binder M."/>
            <person name="Bloem J."/>
            <person name="Labutti K."/>
            <person name="Salamov A."/>
            <person name="Andreopoulos B."/>
            <person name="Baker S."/>
            <person name="Barry K."/>
            <person name="Bills G."/>
            <person name="Bluhm B."/>
            <person name="Cannon C."/>
            <person name="Castanera R."/>
            <person name="Culley D."/>
            <person name="Daum C."/>
            <person name="Ezra D."/>
            <person name="Gonzalez J."/>
            <person name="Henrissat B."/>
            <person name="Kuo A."/>
            <person name="Liang C."/>
            <person name="Lipzen A."/>
            <person name="Lutzoni F."/>
            <person name="Magnuson J."/>
            <person name="Mondo S."/>
            <person name="Nolan M."/>
            <person name="Ohm R."/>
            <person name="Pangilinan J."/>
            <person name="Park H.-J."/>
            <person name="Ramirez L."/>
            <person name="Alfaro M."/>
            <person name="Sun H."/>
            <person name="Tritt A."/>
            <person name="Yoshinaga Y."/>
            <person name="Zwiers L.-H."/>
            <person name="Turgeon B."/>
            <person name="Goodwin S."/>
            <person name="Spatafora J."/>
            <person name="Crous P."/>
            <person name="Grigoriev I."/>
        </authorList>
    </citation>
    <scope>NUCLEOTIDE SEQUENCE</scope>
    <source>
        <strain evidence="2">ATCC 16933</strain>
    </source>
</reference>
<evidence type="ECO:0000313" key="3">
    <source>
        <dbReference type="Proteomes" id="UP000799766"/>
    </source>
</evidence>
<gene>
    <name evidence="2" type="ORF">BDY21DRAFT_418356</name>
</gene>
<evidence type="ECO:0000256" key="1">
    <source>
        <dbReference type="SAM" id="MobiDB-lite"/>
    </source>
</evidence>
<dbReference type="AlphaFoldDB" id="A0A6A6PBA6"/>
<evidence type="ECO:0000313" key="2">
    <source>
        <dbReference type="EMBL" id="KAF2461254.1"/>
    </source>
</evidence>
<accession>A0A6A6PBA6</accession>
<organism evidence="2 3">
    <name type="scientific">Lineolata rhizophorae</name>
    <dbReference type="NCBI Taxonomy" id="578093"/>
    <lineage>
        <taxon>Eukaryota</taxon>
        <taxon>Fungi</taxon>
        <taxon>Dikarya</taxon>
        <taxon>Ascomycota</taxon>
        <taxon>Pezizomycotina</taxon>
        <taxon>Dothideomycetes</taxon>
        <taxon>Dothideomycetes incertae sedis</taxon>
        <taxon>Lineolatales</taxon>
        <taxon>Lineolataceae</taxon>
        <taxon>Lineolata</taxon>
    </lineage>
</organism>
<protein>
    <submittedName>
        <fullName evidence="2">Uncharacterized protein</fullName>
    </submittedName>
</protein>